<reference evidence="1 2" key="1">
    <citation type="submission" date="2024-06" db="EMBL/GenBank/DDBJ databases">
        <title>Chitinophaga defluvii sp. nov., isolated from municipal sewage.</title>
        <authorList>
            <person name="Zhang L."/>
        </authorList>
    </citation>
    <scope>NUCLEOTIDE SEQUENCE [LARGE SCALE GENOMIC DNA]</scope>
    <source>
        <strain evidence="1 2">H8</strain>
    </source>
</reference>
<proteinExistence type="predicted"/>
<sequence length="54" mass="6136">MENVKEGKKITPEKALKILKKGGLNVTLEQAKMILEFLYKMADIAISQCFKRPV</sequence>
<dbReference type="Proteomes" id="UP001549749">
    <property type="component" value="Unassembled WGS sequence"/>
</dbReference>
<gene>
    <name evidence="1" type="ORF">ABR189_14860</name>
</gene>
<comment type="caution">
    <text evidence="1">The sequence shown here is derived from an EMBL/GenBank/DDBJ whole genome shotgun (WGS) entry which is preliminary data.</text>
</comment>
<evidence type="ECO:0000313" key="2">
    <source>
        <dbReference type="Proteomes" id="UP001549749"/>
    </source>
</evidence>
<name>A0ABV2T7P9_9BACT</name>
<evidence type="ECO:0000313" key="1">
    <source>
        <dbReference type="EMBL" id="MET6998662.1"/>
    </source>
</evidence>
<dbReference type="EMBL" id="JBEXAC010000002">
    <property type="protein sequence ID" value="MET6998662.1"/>
    <property type="molecule type" value="Genomic_DNA"/>
</dbReference>
<protein>
    <submittedName>
        <fullName evidence="1">Uncharacterized protein</fullName>
    </submittedName>
</protein>
<dbReference type="RefSeq" id="WP_354661305.1">
    <property type="nucleotide sequence ID" value="NZ_JBEXAC010000002.1"/>
</dbReference>
<keyword evidence="2" id="KW-1185">Reference proteome</keyword>
<organism evidence="1 2">
    <name type="scientific">Chitinophaga defluvii</name>
    <dbReference type="NCBI Taxonomy" id="3163343"/>
    <lineage>
        <taxon>Bacteria</taxon>
        <taxon>Pseudomonadati</taxon>
        <taxon>Bacteroidota</taxon>
        <taxon>Chitinophagia</taxon>
        <taxon>Chitinophagales</taxon>
        <taxon>Chitinophagaceae</taxon>
        <taxon>Chitinophaga</taxon>
    </lineage>
</organism>
<accession>A0ABV2T7P9</accession>